<protein>
    <submittedName>
        <fullName evidence="1">Uncharacterized protein</fullName>
    </submittedName>
</protein>
<evidence type="ECO:0000313" key="2">
    <source>
        <dbReference type="Proteomes" id="UP001327560"/>
    </source>
</evidence>
<dbReference type="AlphaFoldDB" id="A0AAQ3QJK4"/>
<dbReference type="EMBL" id="CP136895">
    <property type="protein sequence ID" value="WOL10515.1"/>
    <property type="molecule type" value="Genomic_DNA"/>
</dbReference>
<sequence length="155" mass="17590">MEQQLWRHSGPIPMQKPGALWPAPSLVLLELWLQRHKVRCLKEESLGNKSFDMVVDLIMVHVVVTVFSRVSTVFGPYVLDLPSLPDRNLMLRRSLDLVIVYSCPLEPTRTRTDIYKGQRIQLAIARSGVGDEIVDLPMDGSFKIDGIHHLFAIGF</sequence>
<reference evidence="1 2" key="1">
    <citation type="submission" date="2023-10" db="EMBL/GenBank/DDBJ databases">
        <title>Chromosome-scale genome assembly provides insights into flower coloration mechanisms of Canna indica.</title>
        <authorList>
            <person name="Li C."/>
        </authorList>
    </citation>
    <scope>NUCLEOTIDE SEQUENCE [LARGE SCALE GENOMIC DNA]</scope>
    <source>
        <tissue evidence="1">Flower</tissue>
    </source>
</reference>
<evidence type="ECO:0000313" key="1">
    <source>
        <dbReference type="EMBL" id="WOL10515.1"/>
    </source>
</evidence>
<organism evidence="1 2">
    <name type="scientific">Canna indica</name>
    <name type="common">Indian-shot</name>
    <dbReference type="NCBI Taxonomy" id="4628"/>
    <lineage>
        <taxon>Eukaryota</taxon>
        <taxon>Viridiplantae</taxon>
        <taxon>Streptophyta</taxon>
        <taxon>Embryophyta</taxon>
        <taxon>Tracheophyta</taxon>
        <taxon>Spermatophyta</taxon>
        <taxon>Magnoliopsida</taxon>
        <taxon>Liliopsida</taxon>
        <taxon>Zingiberales</taxon>
        <taxon>Cannaceae</taxon>
        <taxon>Canna</taxon>
    </lineage>
</organism>
<keyword evidence="2" id="KW-1185">Reference proteome</keyword>
<dbReference type="Proteomes" id="UP001327560">
    <property type="component" value="Chromosome 6"/>
</dbReference>
<proteinExistence type="predicted"/>
<accession>A0AAQ3QJK4</accession>
<gene>
    <name evidence="1" type="ORF">Cni_G19272</name>
</gene>
<name>A0AAQ3QJK4_9LILI</name>